<dbReference type="RefSeq" id="WP_378937154.1">
    <property type="nucleotide sequence ID" value="NZ_JBHLVO010000022.1"/>
</dbReference>
<accession>A0ABV6GJK7</accession>
<proteinExistence type="predicted"/>
<evidence type="ECO:0000313" key="2">
    <source>
        <dbReference type="Proteomes" id="UP001589854"/>
    </source>
</evidence>
<sequence>MIATIVNYTGTVSYASIDLINSEEEKIDTWCKMVESYSQWYSVKRLPNGECVHPEEGFVLLRYPAYTLNDLKSRVLNGKTFPAGVTRFLINGRLLNLSIPLDLLISENLNETEWYQLLERLQNKIRFYSESIYLCEA</sequence>
<protein>
    <submittedName>
        <fullName evidence="1">Uncharacterized protein</fullName>
    </submittedName>
</protein>
<dbReference type="EMBL" id="JBHLVO010000022">
    <property type="protein sequence ID" value="MFC0273643.1"/>
    <property type="molecule type" value="Genomic_DNA"/>
</dbReference>
<organism evidence="1 2">
    <name type="scientific">Metabacillus herbersteinensis</name>
    <dbReference type="NCBI Taxonomy" id="283816"/>
    <lineage>
        <taxon>Bacteria</taxon>
        <taxon>Bacillati</taxon>
        <taxon>Bacillota</taxon>
        <taxon>Bacilli</taxon>
        <taxon>Bacillales</taxon>
        <taxon>Bacillaceae</taxon>
        <taxon>Metabacillus</taxon>
    </lineage>
</organism>
<comment type="caution">
    <text evidence="1">The sequence shown here is derived from an EMBL/GenBank/DDBJ whole genome shotgun (WGS) entry which is preliminary data.</text>
</comment>
<gene>
    <name evidence="1" type="ORF">ACFFIX_19820</name>
</gene>
<reference evidence="1 2" key="1">
    <citation type="submission" date="2024-09" db="EMBL/GenBank/DDBJ databases">
        <authorList>
            <person name="Sun Q."/>
            <person name="Mori K."/>
        </authorList>
    </citation>
    <scope>NUCLEOTIDE SEQUENCE [LARGE SCALE GENOMIC DNA]</scope>
    <source>
        <strain evidence="1 2">CCM 7228</strain>
    </source>
</reference>
<name>A0ABV6GJK7_9BACI</name>
<dbReference type="Proteomes" id="UP001589854">
    <property type="component" value="Unassembled WGS sequence"/>
</dbReference>
<keyword evidence="2" id="KW-1185">Reference proteome</keyword>
<evidence type="ECO:0000313" key="1">
    <source>
        <dbReference type="EMBL" id="MFC0273643.1"/>
    </source>
</evidence>